<evidence type="ECO:0000256" key="1">
    <source>
        <dbReference type="ARBA" id="ARBA00023125"/>
    </source>
</evidence>
<dbReference type="AlphaFoldDB" id="A0A7W5Y6J4"/>
<dbReference type="SUPFAM" id="SSF46689">
    <property type="entry name" value="Homeodomain-like"/>
    <property type="match status" value="1"/>
</dbReference>
<comment type="caution">
    <text evidence="4">The sequence shown here is derived from an EMBL/GenBank/DDBJ whole genome shotgun (WGS) entry which is preliminary data.</text>
</comment>
<dbReference type="Proteomes" id="UP000579945">
    <property type="component" value="Unassembled WGS sequence"/>
</dbReference>
<dbReference type="GO" id="GO:0003700">
    <property type="term" value="F:DNA-binding transcription factor activity"/>
    <property type="evidence" value="ECO:0007669"/>
    <property type="project" value="TreeGrafter"/>
</dbReference>
<dbReference type="EMBL" id="JACIBV010000001">
    <property type="protein sequence ID" value="MBB3726501.1"/>
    <property type="molecule type" value="Genomic_DNA"/>
</dbReference>
<proteinExistence type="predicted"/>
<dbReference type="Pfam" id="PF00440">
    <property type="entry name" value="TetR_N"/>
    <property type="match status" value="1"/>
</dbReference>
<evidence type="ECO:0000259" key="3">
    <source>
        <dbReference type="PROSITE" id="PS50977"/>
    </source>
</evidence>
<dbReference type="GeneID" id="95388859"/>
<dbReference type="PANTHER" id="PTHR30055">
    <property type="entry name" value="HTH-TYPE TRANSCRIPTIONAL REGULATOR RUTR"/>
    <property type="match status" value="1"/>
</dbReference>
<keyword evidence="5" id="KW-1185">Reference proteome</keyword>
<dbReference type="PANTHER" id="PTHR30055:SF235">
    <property type="entry name" value="TRANSCRIPTIONAL REGULATORY PROTEIN"/>
    <property type="match status" value="1"/>
</dbReference>
<evidence type="ECO:0000313" key="4">
    <source>
        <dbReference type="EMBL" id="MBB3726501.1"/>
    </source>
</evidence>
<keyword evidence="1 2" id="KW-0238">DNA-binding</keyword>
<dbReference type="InterPro" id="IPR050109">
    <property type="entry name" value="HTH-type_TetR-like_transc_reg"/>
</dbReference>
<dbReference type="SUPFAM" id="SSF48498">
    <property type="entry name" value="Tetracyclin repressor-like, C-terminal domain"/>
    <property type="match status" value="1"/>
</dbReference>
<dbReference type="InterPro" id="IPR009057">
    <property type="entry name" value="Homeodomain-like_sf"/>
</dbReference>
<dbReference type="RefSeq" id="WP_312895474.1">
    <property type="nucleotide sequence ID" value="NZ_BAAAXX010000052.1"/>
</dbReference>
<dbReference type="InterPro" id="IPR001647">
    <property type="entry name" value="HTH_TetR"/>
</dbReference>
<protein>
    <submittedName>
        <fullName evidence="4">AcrR family transcriptional regulator</fullName>
    </submittedName>
</protein>
<dbReference type="InterPro" id="IPR041678">
    <property type="entry name" value="TetR_C_16"/>
</dbReference>
<sequence>MEEVRLRDRHATRLRIMEAARELFAEHGYDQVTMRLIAARAEANLSLINRYFGSKRDLFAEVIAEQGRFPGVFDEAGGDLPRALAEYVADRLTSPGDSVLVATLARSTPTSEIQEIIRERIRTAILEPLSERLPGDDAEMRASLATALIMGSAQLRRVFGPAGEWRREAVVDRLTRVFRACLG</sequence>
<dbReference type="PROSITE" id="PS50977">
    <property type="entry name" value="HTH_TETR_2"/>
    <property type="match status" value="1"/>
</dbReference>
<evidence type="ECO:0000313" key="5">
    <source>
        <dbReference type="Proteomes" id="UP000579945"/>
    </source>
</evidence>
<feature type="DNA-binding region" description="H-T-H motif" evidence="2">
    <location>
        <begin position="33"/>
        <end position="52"/>
    </location>
</feature>
<organism evidence="4 5">
    <name type="scientific">Nonomuraea dietziae</name>
    <dbReference type="NCBI Taxonomy" id="65515"/>
    <lineage>
        <taxon>Bacteria</taxon>
        <taxon>Bacillati</taxon>
        <taxon>Actinomycetota</taxon>
        <taxon>Actinomycetes</taxon>
        <taxon>Streptosporangiales</taxon>
        <taxon>Streptosporangiaceae</taxon>
        <taxon>Nonomuraea</taxon>
    </lineage>
</organism>
<name>A0A7W5Y6J4_9ACTN</name>
<accession>A0A7W5Y6J4</accession>
<gene>
    <name evidence="4" type="ORF">FHR33_002361</name>
</gene>
<feature type="domain" description="HTH tetR-type" evidence="3">
    <location>
        <begin position="10"/>
        <end position="70"/>
    </location>
</feature>
<evidence type="ECO:0000256" key="2">
    <source>
        <dbReference type="PROSITE-ProRule" id="PRU00335"/>
    </source>
</evidence>
<dbReference type="Gene3D" id="1.10.357.10">
    <property type="entry name" value="Tetracycline Repressor, domain 2"/>
    <property type="match status" value="1"/>
</dbReference>
<dbReference type="PRINTS" id="PR00455">
    <property type="entry name" value="HTHTETR"/>
</dbReference>
<dbReference type="GO" id="GO:0000976">
    <property type="term" value="F:transcription cis-regulatory region binding"/>
    <property type="evidence" value="ECO:0007669"/>
    <property type="project" value="TreeGrafter"/>
</dbReference>
<reference evidence="4 5" key="1">
    <citation type="submission" date="2020-08" db="EMBL/GenBank/DDBJ databases">
        <title>Sequencing the genomes of 1000 actinobacteria strains.</title>
        <authorList>
            <person name="Klenk H.-P."/>
        </authorList>
    </citation>
    <scope>NUCLEOTIDE SEQUENCE [LARGE SCALE GENOMIC DNA]</scope>
    <source>
        <strain evidence="4 5">DSM 44320</strain>
    </source>
</reference>
<dbReference type="InterPro" id="IPR036271">
    <property type="entry name" value="Tet_transcr_reg_TetR-rel_C_sf"/>
</dbReference>
<dbReference type="Pfam" id="PF17920">
    <property type="entry name" value="TetR_C_16"/>
    <property type="match status" value="1"/>
</dbReference>